<keyword evidence="2" id="KW-1185">Reference proteome</keyword>
<accession>A0A8H5K514</accession>
<dbReference type="AlphaFoldDB" id="A0A8H5K514"/>
<dbReference type="Proteomes" id="UP000582016">
    <property type="component" value="Unassembled WGS sequence"/>
</dbReference>
<gene>
    <name evidence="1" type="ORF">FPHYL_3956</name>
</gene>
<evidence type="ECO:0000313" key="2">
    <source>
        <dbReference type="Proteomes" id="UP000582016"/>
    </source>
</evidence>
<comment type="caution">
    <text evidence="1">The sequence shown here is derived from an EMBL/GenBank/DDBJ whole genome shotgun (WGS) entry which is preliminary data.</text>
</comment>
<evidence type="ECO:0000313" key="1">
    <source>
        <dbReference type="EMBL" id="KAF5566043.1"/>
    </source>
</evidence>
<reference evidence="1 2" key="1">
    <citation type="submission" date="2020-05" db="EMBL/GenBank/DDBJ databases">
        <title>Identification and distribution of gene clusters putatively required for synthesis of sphingolipid metabolism inhibitors in phylogenetically diverse species of the filamentous fungus Fusarium.</title>
        <authorList>
            <person name="Kim H.-S."/>
            <person name="Busman M."/>
            <person name="Brown D.W."/>
            <person name="Divon H."/>
            <person name="Uhlig S."/>
            <person name="Proctor R.H."/>
        </authorList>
    </citation>
    <scope>NUCLEOTIDE SEQUENCE [LARGE SCALE GENOMIC DNA]</scope>
    <source>
        <strain evidence="1 2">NRRL 13617</strain>
    </source>
</reference>
<dbReference type="EMBL" id="JAAOAQ010000123">
    <property type="protein sequence ID" value="KAF5566043.1"/>
    <property type="molecule type" value="Genomic_DNA"/>
</dbReference>
<protein>
    <submittedName>
        <fullName evidence="1">Uncharacterized protein</fullName>
    </submittedName>
</protein>
<sequence length="83" mass="9865">MGIVDYRNRTWEQHQYFVYRLSLQGYPKLSFLEQLSPETLLSTIVEDFEELVVSNPEDCEAWAADKGHYRNLQRHFALWINAS</sequence>
<name>A0A8H5K514_9HYPO</name>
<proteinExistence type="predicted"/>
<organism evidence="1 2">
    <name type="scientific">Fusarium phyllophilum</name>
    <dbReference type="NCBI Taxonomy" id="47803"/>
    <lineage>
        <taxon>Eukaryota</taxon>
        <taxon>Fungi</taxon>
        <taxon>Dikarya</taxon>
        <taxon>Ascomycota</taxon>
        <taxon>Pezizomycotina</taxon>
        <taxon>Sordariomycetes</taxon>
        <taxon>Hypocreomycetidae</taxon>
        <taxon>Hypocreales</taxon>
        <taxon>Nectriaceae</taxon>
        <taxon>Fusarium</taxon>
        <taxon>Fusarium fujikuroi species complex</taxon>
    </lineage>
</organism>
<dbReference type="OrthoDB" id="5067136at2759"/>